<dbReference type="OrthoDB" id="9767827at2"/>
<evidence type="ECO:0000313" key="2">
    <source>
        <dbReference type="Proteomes" id="UP000245396"/>
    </source>
</evidence>
<dbReference type="GO" id="GO:0016787">
    <property type="term" value="F:hydrolase activity"/>
    <property type="evidence" value="ECO:0007669"/>
    <property type="project" value="UniProtKB-KW"/>
</dbReference>
<dbReference type="Proteomes" id="UP000245396">
    <property type="component" value="Unassembled WGS sequence"/>
</dbReference>
<comment type="caution">
    <text evidence="1">The sequence shown here is derived from an EMBL/GenBank/DDBJ whole genome shotgun (WGS) entry which is preliminary data.</text>
</comment>
<dbReference type="Pfam" id="PF01955">
    <property type="entry name" value="CbiZ"/>
    <property type="match status" value="1"/>
</dbReference>
<dbReference type="AlphaFoldDB" id="A0A316BQ91"/>
<sequence>MSAFSVSCHGPFLVAEFAAPQSMLSWSLTRPGFVTARKVAWLHVRNDDLGPDVDAEAFLDTRMTAAGHGDAVHLMTSRAVSNHEAATATVGDASASCLATVGLGNAGRVGAAPQAAARAGTINLLAHCGRPLTEAGLIEALSIATEARTAAIMDLCWQVRDGVATGTGTDCIVVAAPARGAGERFAGLHTDIGAVIGRAVYDAVLRAGKQWIEEQRHAGMFALAPAAAAEIR</sequence>
<dbReference type="EMBL" id="QGGG01000020">
    <property type="protein sequence ID" value="PWJ75774.1"/>
    <property type="molecule type" value="Genomic_DNA"/>
</dbReference>
<keyword evidence="2" id="KW-1185">Reference proteome</keyword>
<dbReference type="STRING" id="1192868.GCA_000304395_01608"/>
<name>A0A316BQ91_PSESE</name>
<proteinExistence type="predicted"/>
<dbReference type="InterPro" id="IPR002808">
    <property type="entry name" value="AdoCbi_amidolase"/>
</dbReference>
<organism evidence="1 2">
    <name type="scientific">Pseudaminobacter salicylatoxidans</name>
    <dbReference type="NCBI Taxonomy" id="93369"/>
    <lineage>
        <taxon>Bacteria</taxon>
        <taxon>Pseudomonadati</taxon>
        <taxon>Pseudomonadota</taxon>
        <taxon>Alphaproteobacteria</taxon>
        <taxon>Hyphomicrobiales</taxon>
        <taxon>Phyllobacteriaceae</taxon>
        <taxon>Pseudaminobacter</taxon>
    </lineage>
</organism>
<evidence type="ECO:0000313" key="1">
    <source>
        <dbReference type="EMBL" id="PWJ75774.1"/>
    </source>
</evidence>
<accession>A0A316BQ91</accession>
<dbReference type="PANTHER" id="PTHR35336">
    <property type="entry name" value="ADENOSYLCOBINAMIDE AMIDOHYDROLASE"/>
    <property type="match status" value="1"/>
</dbReference>
<dbReference type="RefSeq" id="WP_109614550.1">
    <property type="nucleotide sequence ID" value="NZ_QGGG01000020.1"/>
</dbReference>
<dbReference type="PANTHER" id="PTHR35336:SF5">
    <property type="entry name" value="ADENOSYLCOBINAMIDE AMIDOHYDROLASE"/>
    <property type="match status" value="1"/>
</dbReference>
<gene>
    <name evidence="1" type="ORF">C7441_12032</name>
</gene>
<dbReference type="InterPro" id="IPR052209">
    <property type="entry name" value="CbiZ"/>
</dbReference>
<protein>
    <submittedName>
        <fullName evidence="1">Adenosylcobinamide hydrolase</fullName>
    </submittedName>
</protein>
<reference evidence="1 2" key="1">
    <citation type="submission" date="2018-05" db="EMBL/GenBank/DDBJ databases">
        <title>Genomic Encyclopedia of Type Strains, Phase IV (KMG-IV): sequencing the most valuable type-strain genomes for metagenomic binning, comparative biology and taxonomic classification.</title>
        <authorList>
            <person name="Goeker M."/>
        </authorList>
    </citation>
    <scope>NUCLEOTIDE SEQUENCE [LARGE SCALE GENOMIC DNA]</scope>
    <source>
        <strain evidence="1 2">DSM 6986</strain>
    </source>
</reference>
<keyword evidence="1" id="KW-0378">Hydrolase</keyword>